<dbReference type="GO" id="GO:0000976">
    <property type="term" value="F:transcription cis-regulatory region binding"/>
    <property type="evidence" value="ECO:0007669"/>
    <property type="project" value="TreeGrafter"/>
</dbReference>
<dbReference type="GO" id="GO:0003700">
    <property type="term" value="F:DNA-binding transcription factor activity"/>
    <property type="evidence" value="ECO:0007669"/>
    <property type="project" value="TreeGrafter"/>
</dbReference>
<dbReference type="InterPro" id="IPR001647">
    <property type="entry name" value="HTH_TetR"/>
</dbReference>
<evidence type="ECO:0000313" key="6">
    <source>
        <dbReference type="EMBL" id="TQM76881.1"/>
    </source>
</evidence>
<dbReference type="PROSITE" id="PS01081">
    <property type="entry name" value="HTH_TETR_1"/>
    <property type="match status" value="1"/>
</dbReference>
<dbReference type="Gene3D" id="1.10.357.10">
    <property type="entry name" value="Tetracycline Repressor, domain 2"/>
    <property type="match status" value="1"/>
</dbReference>
<dbReference type="InterPro" id="IPR009057">
    <property type="entry name" value="Homeodomain-like_sf"/>
</dbReference>
<evidence type="ECO:0000259" key="5">
    <source>
        <dbReference type="PROSITE" id="PS50977"/>
    </source>
</evidence>
<protein>
    <submittedName>
        <fullName evidence="6">TetR family transcriptional regulator</fullName>
    </submittedName>
</protein>
<evidence type="ECO:0000256" key="1">
    <source>
        <dbReference type="ARBA" id="ARBA00023015"/>
    </source>
</evidence>
<feature type="domain" description="HTH tetR-type" evidence="5">
    <location>
        <begin position="28"/>
        <end position="88"/>
    </location>
</feature>
<evidence type="ECO:0000256" key="3">
    <source>
        <dbReference type="ARBA" id="ARBA00023163"/>
    </source>
</evidence>
<dbReference type="OrthoDB" id="5242390at2"/>
<keyword evidence="1" id="KW-0805">Transcription regulation</keyword>
<dbReference type="Pfam" id="PF00440">
    <property type="entry name" value="TetR_N"/>
    <property type="match status" value="1"/>
</dbReference>
<dbReference type="PRINTS" id="PR00455">
    <property type="entry name" value="HTHTETR"/>
</dbReference>
<gene>
    <name evidence="6" type="ORF">FHX40_3632</name>
</gene>
<evidence type="ECO:0000256" key="2">
    <source>
        <dbReference type="ARBA" id="ARBA00023125"/>
    </source>
</evidence>
<dbReference type="EMBL" id="VFPQ01000001">
    <property type="protein sequence ID" value="TQM76881.1"/>
    <property type="molecule type" value="Genomic_DNA"/>
</dbReference>
<dbReference type="InterPro" id="IPR050109">
    <property type="entry name" value="HTH-type_TetR-like_transc_reg"/>
</dbReference>
<feature type="DNA-binding region" description="H-T-H motif" evidence="4">
    <location>
        <begin position="51"/>
        <end position="70"/>
    </location>
</feature>
<dbReference type="InterPro" id="IPR023772">
    <property type="entry name" value="DNA-bd_HTH_TetR-type_CS"/>
</dbReference>
<reference evidence="6 7" key="1">
    <citation type="submission" date="2019-06" db="EMBL/GenBank/DDBJ databases">
        <title>Sequencing the genomes of 1000 actinobacteria strains.</title>
        <authorList>
            <person name="Klenk H.-P."/>
        </authorList>
    </citation>
    <scope>NUCLEOTIDE SEQUENCE [LARGE SCALE GENOMIC DNA]</scope>
    <source>
        <strain evidence="6 7">DSM 43186</strain>
    </source>
</reference>
<proteinExistence type="predicted"/>
<dbReference type="AlphaFoldDB" id="A0A543J241"/>
<dbReference type="Proteomes" id="UP000319213">
    <property type="component" value="Unassembled WGS sequence"/>
</dbReference>
<name>A0A543J241_9ACTN</name>
<dbReference type="Pfam" id="PF17918">
    <property type="entry name" value="TetR_C_15"/>
    <property type="match status" value="1"/>
</dbReference>
<sequence>MRSIHAFRYSHWSHVSTPRKRPRQQRSRETVAAIEEAAAQLFDRYGYAATTTNKIAERAGVSIGTLYQYFPNKDALLWSLAVQHLEATAAEVTAALARAAAEEPPLPRLLHDLVHRVAALHTTRPTLHRLLFDQAPRTPDLVARFRATELALATSLAAHLRRLGVARSDPEAAALLAVQGVQAQIHGVMLTPPDGRDRDTLLEAIVTQWHRALIEW</sequence>
<dbReference type="RefSeq" id="WP_142260697.1">
    <property type="nucleotide sequence ID" value="NZ_BMPV01000005.1"/>
</dbReference>
<keyword evidence="2 4" id="KW-0238">DNA-binding</keyword>
<keyword evidence="7" id="KW-1185">Reference proteome</keyword>
<dbReference type="PANTHER" id="PTHR30055">
    <property type="entry name" value="HTH-TYPE TRANSCRIPTIONAL REGULATOR RUTR"/>
    <property type="match status" value="1"/>
</dbReference>
<comment type="caution">
    <text evidence="6">The sequence shown here is derived from an EMBL/GenBank/DDBJ whole genome shotgun (WGS) entry which is preliminary data.</text>
</comment>
<organism evidence="6 7">
    <name type="scientific">Thermopolyspora flexuosa</name>
    <dbReference type="NCBI Taxonomy" id="103836"/>
    <lineage>
        <taxon>Bacteria</taxon>
        <taxon>Bacillati</taxon>
        <taxon>Actinomycetota</taxon>
        <taxon>Actinomycetes</taxon>
        <taxon>Streptosporangiales</taxon>
        <taxon>Streptosporangiaceae</taxon>
        <taxon>Thermopolyspora</taxon>
    </lineage>
</organism>
<evidence type="ECO:0000256" key="4">
    <source>
        <dbReference type="PROSITE-ProRule" id="PRU00335"/>
    </source>
</evidence>
<dbReference type="InterPro" id="IPR041669">
    <property type="entry name" value="TetR_C_15"/>
</dbReference>
<dbReference type="PANTHER" id="PTHR30055:SF234">
    <property type="entry name" value="HTH-TYPE TRANSCRIPTIONAL REGULATOR BETI"/>
    <property type="match status" value="1"/>
</dbReference>
<dbReference type="PROSITE" id="PS50977">
    <property type="entry name" value="HTH_TETR_2"/>
    <property type="match status" value="1"/>
</dbReference>
<accession>A0A543J241</accession>
<dbReference type="SUPFAM" id="SSF46689">
    <property type="entry name" value="Homeodomain-like"/>
    <property type="match status" value="1"/>
</dbReference>
<evidence type="ECO:0000313" key="7">
    <source>
        <dbReference type="Proteomes" id="UP000319213"/>
    </source>
</evidence>
<keyword evidence="3" id="KW-0804">Transcription</keyword>